<name>A0ABW4G3B6_9ACTN</name>
<comment type="caution">
    <text evidence="2">The sequence shown here is derived from an EMBL/GenBank/DDBJ whole genome shotgun (WGS) entry which is preliminary data.</text>
</comment>
<evidence type="ECO:0000259" key="1">
    <source>
        <dbReference type="PROSITE" id="PS51186"/>
    </source>
</evidence>
<dbReference type="Pfam" id="PF08445">
    <property type="entry name" value="FR47"/>
    <property type="match status" value="1"/>
</dbReference>
<evidence type="ECO:0000313" key="3">
    <source>
        <dbReference type="Proteomes" id="UP001597097"/>
    </source>
</evidence>
<feature type="domain" description="N-acetyltransferase" evidence="1">
    <location>
        <begin position="108"/>
        <end position="257"/>
    </location>
</feature>
<organism evidence="2 3">
    <name type="scientific">Nonomuraea guangzhouensis</name>
    <dbReference type="NCBI Taxonomy" id="1291555"/>
    <lineage>
        <taxon>Bacteria</taxon>
        <taxon>Bacillati</taxon>
        <taxon>Actinomycetota</taxon>
        <taxon>Actinomycetes</taxon>
        <taxon>Streptosporangiales</taxon>
        <taxon>Streptosporangiaceae</taxon>
        <taxon>Nonomuraea</taxon>
    </lineage>
</organism>
<protein>
    <submittedName>
        <fullName evidence="2">GNAT family N-acetyltransferase</fullName>
    </submittedName>
</protein>
<proteinExistence type="predicted"/>
<evidence type="ECO:0000313" key="2">
    <source>
        <dbReference type="EMBL" id="MFD1537228.1"/>
    </source>
</evidence>
<reference evidence="3" key="1">
    <citation type="journal article" date="2019" name="Int. J. Syst. Evol. Microbiol.">
        <title>The Global Catalogue of Microorganisms (GCM) 10K type strain sequencing project: providing services to taxonomists for standard genome sequencing and annotation.</title>
        <authorList>
            <consortium name="The Broad Institute Genomics Platform"/>
            <consortium name="The Broad Institute Genome Sequencing Center for Infectious Disease"/>
            <person name="Wu L."/>
            <person name="Ma J."/>
        </authorList>
    </citation>
    <scope>NUCLEOTIDE SEQUENCE [LARGE SCALE GENOMIC DNA]</scope>
    <source>
        <strain evidence="3">CGMCC 1.15399</strain>
    </source>
</reference>
<dbReference type="RefSeq" id="WP_219528706.1">
    <property type="nucleotide sequence ID" value="NZ_JAHKRM010000005.1"/>
</dbReference>
<accession>A0ABW4G3B6</accession>
<dbReference type="PROSITE" id="PS51186">
    <property type="entry name" value="GNAT"/>
    <property type="match status" value="1"/>
</dbReference>
<keyword evidence="3" id="KW-1185">Reference proteome</keyword>
<dbReference type="InterPro" id="IPR000182">
    <property type="entry name" value="GNAT_dom"/>
</dbReference>
<dbReference type="Proteomes" id="UP001597097">
    <property type="component" value="Unassembled WGS sequence"/>
</dbReference>
<sequence>MIVELARLDQVRSVCGDDDLLMWAAQGLSGGVRAWALGDGVVVASPGVSRHDRLAVWGGAACVTELVRHALAEVGPSYRPFGDVELMADVTAKVAGLEVAGTFCWMSLPGLPAPASDAGAVSGLWDASQGGWLGPGADAEVAGLLAAAAPRSYAAPGMAGVRRWAGVWMEEAGHRVLAAVAADAWSAPSVGFLAGVATAARFRGRGLAERLCRWVSGELVAARGRAALMVDEDNRAAIGVYERIGYRRRAVMASQVT</sequence>
<gene>
    <name evidence="2" type="ORF">ACFSJ0_09295</name>
</gene>
<dbReference type="EMBL" id="JBHUCM010000008">
    <property type="protein sequence ID" value="MFD1537228.1"/>
    <property type="molecule type" value="Genomic_DNA"/>
</dbReference>
<dbReference type="InterPro" id="IPR013653">
    <property type="entry name" value="GCN5-like_dom"/>
</dbReference>